<sequence>MKSIEENLYLPLLVLDIGTVDEFVKRCRHMEGLRRCMIPTRFQKLPNVPVETNLRDISFELLGHHLMSLIREIMIEEPGSILPEIQCNNNE</sequence>
<dbReference type="OrthoDB" id="10586560at2759"/>
<protein>
    <submittedName>
        <fullName evidence="1">Uncharacterized protein</fullName>
    </submittedName>
</protein>
<comment type="caution">
    <text evidence="1">The sequence shown here is derived from an EMBL/GenBank/DDBJ whole genome shotgun (WGS) entry which is preliminary data.</text>
</comment>
<evidence type="ECO:0000313" key="1">
    <source>
        <dbReference type="EMBL" id="GFY71490.1"/>
    </source>
</evidence>
<organism evidence="1 2">
    <name type="scientific">Trichonephila inaurata madagascariensis</name>
    <dbReference type="NCBI Taxonomy" id="2747483"/>
    <lineage>
        <taxon>Eukaryota</taxon>
        <taxon>Metazoa</taxon>
        <taxon>Ecdysozoa</taxon>
        <taxon>Arthropoda</taxon>
        <taxon>Chelicerata</taxon>
        <taxon>Arachnida</taxon>
        <taxon>Araneae</taxon>
        <taxon>Araneomorphae</taxon>
        <taxon>Entelegynae</taxon>
        <taxon>Araneoidea</taxon>
        <taxon>Nephilidae</taxon>
        <taxon>Trichonephila</taxon>
        <taxon>Trichonephila inaurata</taxon>
    </lineage>
</organism>
<reference evidence="1" key="1">
    <citation type="submission" date="2020-08" db="EMBL/GenBank/DDBJ databases">
        <title>Multicomponent nature underlies the extraordinary mechanical properties of spider dragline silk.</title>
        <authorList>
            <person name="Kono N."/>
            <person name="Nakamura H."/>
            <person name="Mori M."/>
            <person name="Yoshida Y."/>
            <person name="Ohtoshi R."/>
            <person name="Malay A.D."/>
            <person name="Moran D.A.P."/>
            <person name="Tomita M."/>
            <person name="Numata K."/>
            <person name="Arakawa K."/>
        </authorList>
    </citation>
    <scope>NUCLEOTIDE SEQUENCE</scope>
</reference>
<accession>A0A8X6YIG6</accession>
<evidence type="ECO:0000313" key="2">
    <source>
        <dbReference type="Proteomes" id="UP000886998"/>
    </source>
</evidence>
<proteinExistence type="predicted"/>
<gene>
    <name evidence="1" type="ORF">TNIN_4891</name>
</gene>
<name>A0A8X6YIG6_9ARAC</name>
<dbReference type="Proteomes" id="UP000886998">
    <property type="component" value="Unassembled WGS sequence"/>
</dbReference>
<dbReference type="AlphaFoldDB" id="A0A8X6YIG6"/>
<dbReference type="EMBL" id="BMAV01018851">
    <property type="protein sequence ID" value="GFY71490.1"/>
    <property type="molecule type" value="Genomic_DNA"/>
</dbReference>
<keyword evidence="2" id="KW-1185">Reference proteome</keyword>